<dbReference type="RefSeq" id="WP_170249347.1">
    <property type="nucleotide sequence ID" value="NZ_BJZT01000042.1"/>
</dbReference>
<name>A0A512IUJ8_9HYPH</name>
<reference evidence="1 2" key="1">
    <citation type="submission" date="2019-07" db="EMBL/GenBank/DDBJ databases">
        <title>Whole genome shotgun sequence of Methylobacterium haplocladii NBRC 107714.</title>
        <authorList>
            <person name="Hosoyama A."/>
            <person name="Uohara A."/>
            <person name="Ohji S."/>
            <person name="Ichikawa N."/>
        </authorList>
    </citation>
    <scope>NUCLEOTIDE SEQUENCE [LARGE SCALE GENOMIC DNA]</scope>
    <source>
        <strain evidence="1 2">NBRC 107714</strain>
    </source>
</reference>
<sequence length="48" mass="5135">MRYKVCLVFTLVAFVIGGRAPGIRELRNPDAEHGPGARTAIALKRGVG</sequence>
<accession>A0A512IUJ8</accession>
<dbReference type="Proteomes" id="UP000321258">
    <property type="component" value="Unassembled WGS sequence"/>
</dbReference>
<dbReference type="EMBL" id="BJZT01000042">
    <property type="protein sequence ID" value="GEP01380.1"/>
    <property type="molecule type" value="Genomic_DNA"/>
</dbReference>
<evidence type="ECO:0000313" key="1">
    <source>
        <dbReference type="EMBL" id="GEP01380.1"/>
    </source>
</evidence>
<evidence type="ECO:0000313" key="2">
    <source>
        <dbReference type="Proteomes" id="UP000321258"/>
    </source>
</evidence>
<comment type="caution">
    <text evidence="1">The sequence shown here is derived from an EMBL/GenBank/DDBJ whole genome shotgun (WGS) entry which is preliminary data.</text>
</comment>
<proteinExistence type="predicted"/>
<organism evidence="1 2">
    <name type="scientific">Methylobacterium haplocladii</name>
    <dbReference type="NCBI Taxonomy" id="1176176"/>
    <lineage>
        <taxon>Bacteria</taxon>
        <taxon>Pseudomonadati</taxon>
        <taxon>Pseudomonadota</taxon>
        <taxon>Alphaproteobacteria</taxon>
        <taxon>Hyphomicrobiales</taxon>
        <taxon>Methylobacteriaceae</taxon>
        <taxon>Methylobacterium</taxon>
    </lineage>
</organism>
<dbReference type="AlphaFoldDB" id="A0A512IUJ8"/>
<keyword evidence="2" id="KW-1185">Reference proteome</keyword>
<gene>
    <name evidence="1" type="ORF">MHA02_37670</name>
</gene>
<protein>
    <submittedName>
        <fullName evidence="1">Uncharacterized protein</fullName>
    </submittedName>
</protein>